<dbReference type="InterPro" id="IPR000843">
    <property type="entry name" value="HTH_LacI"/>
</dbReference>
<gene>
    <name evidence="5" type="ORF">KK103_08025</name>
</gene>
<keyword evidence="3" id="KW-0804">Transcription</keyword>
<dbReference type="SUPFAM" id="SSF47413">
    <property type="entry name" value="lambda repressor-like DNA-binding domains"/>
    <property type="match status" value="1"/>
</dbReference>
<keyword evidence="1" id="KW-0805">Transcription regulation</keyword>
<dbReference type="InterPro" id="IPR028082">
    <property type="entry name" value="Peripla_BP_I"/>
</dbReference>
<name>A0A9Q2ZP43_9MICO</name>
<dbReference type="GO" id="GO:0000976">
    <property type="term" value="F:transcription cis-regulatory region binding"/>
    <property type="evidence" value="ECO:0007669"/>
    <property type="project" value="TreeGrafter"/>
</dbReference>
<dbReference type="EMBL" id="JAHEWX010000008">
    <property type="protein sequence ID" value="MBT1541703.1"/>
    <property type="molecule type" value="Genomic_DNA"/>
</dbReference>
<evidence type="ECO:0000256" key="2">
    <source>
        <dbReference type="ARBA" id="ARBA00023125"/>
    </source>
</evidence>
<evidence type="ECO:0000256" key="1">
    <source>
        <dbReference type="ARBA" id="ARBA00023015"/>
    </source>
</evidence>
<accession>A0A9Q2ZP43</accession>
<dbReference type="InterPro" id="IPR010982">
    <property type="entry name" value="Lambda_DNA-bd_dom_sf"/>
</dbReference>
<dbReference type="SUPFAM" id="SSF53822">
    <property type="entry name" value="Periplasmic binding protein-like I"/>
    <property type="match status" value="1"/>
</dbReference>
<evidence type="ECO:0000313" key="5">
    <source>
        <dbReference type="EMBL" id="MBT1541703.1"/>
    </source>
</evidence>
<dbReference type="PROSITE" id="PS50932">
    <property type="entry name" value="HTH_LACI_2"/>
    <property type="match status" value="1"/>
</dbReference>
<dbReference type="CDD" id="cd06267">
    <property type="entry name" value="PBP1_LacI_sugar_binding-like"/>
    <property type="match status" value="1"/>
</dbReference>
<dbReference type="PANTHER" id="PTHR30146">
    <property type="entry name" value="LACI-RELATED TRANSCRIPTIONAL REPRESSOR"/>
    <property type="match status" value="1"/>
</dbReference>
<sequence length="361" mass="38654">MSFGCRSVVAGTRTTLPDPTKVAPVTVPTNPRAVTRADVARYAGVSTSVVSYVVHDGPRPVAAATAARVREAIRVLGYRPNASAQALRTGSSKMLGLIVPELDNPFWSELAVAVTHAAAARGYDVLLANSDGDAAQERERLRSLSARQVDGVIVTSIMTHPDLSTVTDPGLPMVLLNTFFEVPEYASIGVDALRGALDGTRHLVEHGYPSIGLVMGHTGSMELREQGWMRALRQAGLPDGPIVRTDFTRRGGYEAGLRMFADETGPRAVFVSSDMQAIGVMRALWELGLRVPEDVAIVSFDGAAEADYTNPQLTTVRQPIETMAVAAVDRVLGLDADNQWHRDLVPAELVLGASCGCDVRR</sequence>
<proteinExistence type="predicted"/>
<dbReference type="PANTHER" id="PTHR30146:SF109">
    <property type="entry name" value="HTH-TYPE TRANSCRIPTIONAL REGULATOR GALS"/>
    <property type="match status" value="1"/>
</dbReference>
<dbReference type="GO" id="GO:0003700">
    <property type="term" value="F:DNA-binding transcription factor activity"/>
    <property type="evidence" value="ECO:0007669"/>
    <property type="project" value="TreeGrafter"/>
</dbReference>
<dbReference type="SMART" id="SM00354">
    <property type="entry name" value="HTH_LACI"/>
    <property type="match status" value="1"/>
</dbReference>
<evidence type="ECO:0000313" key="6">
    <source>
        <dbReference type="Proteomes" id="UP000709437"/>
    </source>
</evidence>
<evidence type="ECO:0000256" key="3">
    <source>
        <dbReference type="ARBA" id="ARBA00023163"/>
    </source>
</evidence>
<dbReference type="AlphaFoldDB" id="A0A9Q2ZP43"/>
<reference evidence="5" key="1">
    <citation type="submission" date="2021-05" db="EMBL/GenBank/DDBJ databases">
        <title>Whole genome sequence of Curtobacterium flaccumfaciens pv. flaccumfaciens strain CFBP 3417.</title>
        <authorList>
            <person name="Osdaghi E."/>
            <person name="Taghouti G."/>
            <person name="Portier P."/>
            <person name="Fazliarab A."/>
            <person name="Taghavi S.M."/>
            <person name="Briand M."/>
            <person name="Le-Saux M."/>
            <person name="Jacques M.-A."/>
        </authorList>
    </citation>
    <scope>NUCLEOTIDE SEQUENCE</scope>
    <source>
        <strain evidence="5">CFBP 3417</strain>
    </source>
</reference>
<comment type="caution">
    <text evidence="5">The sequence shown here is derived from an EMBL/GenBank/DDBJ whole genome shotgun (WGS) entry which is preliminary data.</text>
</comment>
<dbReference type="Proteomes" id="UP000709437">
    <property type="component" value="Unassembled WGS sequence"/>
</dbReference>
<dbReference type="Gene3D" id="3.40.50.2300">
    <property type="match status" value="2"/>
</dbReference>
<feature type="domain" description="HTH lacI-type" evidence="4">
    <location>
        <begin position="34"/>
        <end position="89"/>
    </location>
</feature>
<evidence type="ECO:0000259" key="4">
    <source>
        <dbReference type="PROSITE" id="PS50932"/>
    </source>
</evidence>
<dbReference type="Pfam" id="PF00356">
    <property type="entry name" value="LacI"/>
    <property type="match status" value="1"/>
</dbReference>
<dbReference type="Gene3D" id="1.10.260.40">
    <property type="entry name" value="lambda repressor-like DNA-binding domains"/>
    <property type="match status" value="1"/>
</dbReference>
<organism evidence="5 6">
    <name type="scientific">Curtobacterium flaccumfaciens pv. flaccumfaciens</name>
    <dbReference type="NCBI Taxonomy" id="138532"/>
    <lineage>
        <taxon>Bacteria</taxon>
        <taxon>Bacillati</taxon>
        <taxon>Actinomycetota</taxon>
        <taxon>Actinomycetes</taxon>
        <taxon>Micrococcales</taxon>
        <taxon>Microbacteriaceae</taxon>
        <taxon>Curtobacterium</taxon>
    </lineage>
</organism>
<dbReference type="Pfam" id="PF13377">
    <property type="entry name" value="Peripla_BP_3"/>
    <property type="match status" value="1"/>
</dbReference>
<dbReference type="InterPro" id="IPR046335">
    <property type="entry name" value="LacI/GalR-like_sensor"/>
</dbReference>
<keyword evidence="2" id="KW-0238">DNA-binding</keyword>
<protein>
    <submittedName>
        <fullName evidence="5">LacI family transcriptional regulator</fullName>
    </submittedName>
</protein>